<dbReference type="OMA" id="TINCDTE"/>
<organism evidence="1 2">
    <name type="scientific">Wuchereria bancrofti</name>
    <dbReference type="NCBI Taxonomy" id="6293"/>
    <lineage>
        <taxon>Eukaryota</taxon>
        <taxon>Metazoa</taxon>
        <taxon>Ecdysozoa</taxon>
        <taxon>Nematoda</taxon>
        <taxon>Chromadorea</taxon>
        <taxon>Rhabditida</taxon>
        <taxon>Spirurina</taxon>
        <taxon>Spiruromorpha</taxon>
        <taxon>Filarioidea</taxon>
        <taxon>Onchocercidae</taxon>
        <taxon>Wuchereria</taxon>
    </lineage>
</organism>
<dbReference type="AlphaFoldDB" id="A0A3P7DAL4"/>
<evidence type="ECO:0008006" key="3">
    <source>
        <dbReference type="Google" id="ProtNLM"/>
    </source>
</evidence>
<gene>
    <name evidence="1" type="ORF">WBA_LOCUS326</name>
</gene>
<proteinExistence type="predicted"/>
<dbReference type="EMBL" id="UYWW01000040">
    <property type="protein sequence ID" value="VDM06940.1"/>
    <property type="molecule type" value="Genomic_DNA"/>
</dbReference>
<evidence type="ECO:0000313" key="2">
    <source>
        <dbReference type="Proteomes" id="UP000270924"/>
    </source>
</evidence>
<accession>A0A3P7DAL4</accession>
<dbReference type="Proteomes" id="UP000270924">
    <property type="component" value="Unassembled WGS sequence"/>
</dbReference>
<reference evidence="1 2" key="1">
    <citation type="submission" date="2018-11" db="EMBL/GenBank/DDBJ databases">
        <authorList>
            <consortium name="Pathogen Informatics"/>
        </authorList>
    </citation>
    <scope>NUCLEOTIDE SEQUENCE [LARGE SCALE GENOMIC DNA]</scope>
</reference>
<name>A0A3P7DAL4_WUCBA</name>
<dbReference type="OrthoDB" id="5877770at2759"/>
<dbReference type="InParanoid" id="A0A3P7DAL4"/>
<sequence>MQSKQIGNSAKRKWRPFTINCDTEVDEKGDLCREWARADLCDTHRPTMFLFCRRTCLCIGPPTDAPI</sequence>
<keyword evidence="2" id="KW-1185">Reference proteome</keyword>
<evidence type="ECO:0000313" key="1">
    <source>
        <dbReference type="EMBL" id="VDM06940.1"/>
    </source>
</evidence>
<protein>
    <recommendedName>
        <fullName evidence="3">ShKT domain-containing protein</fullName>
    </recommendedName>
</protein>